<dbReference type="Proteomes" id="UP000499080">
    <property type="component" value="Unassembled WGS sequence"/>
</dbReference>
<dbReference type="Pfam" id="PF00665">
    <property type="entry name" value="rve"/>
    <property type="match status" value="1"/>
</dbReference>
<organism evidence="2 3">
    <name type="scientific">Araneus ventricosus</name>
    <name type="common">Orbweaver spider</name>
    <name type="synonym">Epeira ventricosa</name>
    <dbReference type="NCBI Taxonomy" id="182803"/>
    <lineage>
        <taxon>Eukaryota</taxon>
        <taxon>Metazoa</taxon>
        <taxon>Ecdysozoa</taxon>
        <taxon>Arthropoda</taxon>
        <taxon>Chelicerata</taxon>
        <taxon>Arachnida</taxon>
        <taxon>Araneae</taxon>
        <taxon>Araneomorphae</taxon>
        <taxon>Entelegynae</taxon>
        <taxon>Araneoidea</taxon>
        <taxon>Araneidae</taxon>
        <taxon>Araneus</taxon>
    </lineage>
</organism>
<accession>A0A4Y2J842</accession>
<dbReference type="InterPro" id="IPR050951">
    <property type="entry name" value="Retrovirus_Pol_polyprotein"/>
</dbReference>
<evidence type="ECO:0000313" key="2">
    <source>
        <dbReference type="EMBL" id="GBM86441.1"/>
    </source>
</evidence>
<dbReference type="PANTHER" id="PTHR37984:SF15">
    <property type="entry name" value="INTEGRASE CATALYTIC DOMAIN-CONTAINING PROTEIN"/>
    <property type="match status" value="1"/>
</dbReference>
<proteinExistence type="predicted"/>
<dbReference type="Gene3D" id="3.30.420.10">
    <property type="entry name" value="Ribonuclease H-like superfamily/Ribonuclease H"/>
    <property type="match status" value="1"/>
</dbReference>
<gene>
    <name evidence="2" type="ORF">AVEN_108453_1</name>
</gene>
<dbReference type="AlphaFoldDB" id="A0A4Y2J842"/>
<reference evidence="2 3" key="1">
    <citation type="journal article" date="2019" name="Sci. Rep.">
        <title>Orb-weaving spider Araneus ventricosus genome elucidates the spidroin gene catalogue.</title>
        <authorList>
            <person name="Kono N."/>
            <person name="Nakamura H."/>
            <person name="Ohtoshi R."/>
            <person name="Moran D.A.P."/>
            <person name="Shinohara A."/>
            <person name="Yoshida Y."/>
            <person name="Fujiwara M."/>
            <person name="Mori M."/>
            <person name="Tomita M."/>
            <person name="Arakawa K."/>
        </authorList>
    </citation>
    <scope>NUCLEOTIDE SEQUENCE [LARGE SCALE GENOMIC DNA]</scope>
</reference>
<sequence>MKSYIRDRVRACVKCQRGKIFQHTKALLGTFSKPDARFSHIHLDFIGRLPFSEAKQYCLTIKDRFTTWSEAIPTSDMSSDTIEQALVNGWKSRLGTPVTITTDNGRNVESTLFCELTNISFSHRIHSAAYHPQSNGMTETLHRHL</sequence>
<dbReference type="OrthoDB" id="775972at2759"/>
<dbReference type="EMBL" id="BGPR01003314">
    <property type="protein sequence ID" value="GBM86441.1"/>
    <property type="molecule type" value="Genomic_DNA"/>
</dbReference>
<name>A0A4Y2J842_ARAVE</name>
<dbReference type="PANTHER" id="PTHR37984">
    <property type="entry name" value="PROTEIN CBG26694"/>
    <property type="match status" value="1"/>
</dbReference>
<evidence type="ECO:0000313" key="3">
    <source>
        <dbReference type="Proteomes" id="UP000499080"/>
    </source>
</evidence>
<protein>
    <recommendedName>
        <fullName evidence="1">Integrase catalytic domain-containing protein</fullName>
    </recommendedName>
</protein>
<dbReference type="InterPro" id="IPR012337">
    <property type="entry name" value="RNaseH-like_sf"/>
</dbReference>
<dbReference type="PROSITE" id="PS50994">
    <property type="entry name" value="INTEGRASE"/>
    <property type="match status" value="1"/>
</dbReference>
<comment type="caution">
    <text evidence="2">The sequence shown here is derived from an EMBL/GenBank/DDBJ whole genome shotgun (WGS) entry which is preliminary data.</text>
</comment>
<dbReference type="InterPro" id="IPR001584">
    <property type="entry name" value="Integrase_cat-core"/>
</dbReference>
<dbReference type="GO" id="GO:0015074">
    <property type="term" value="P:DNA integration"/>
    <property type="evidence" value="ECO:0007669"/>
    <property type="project" value="InterPro"/>
</dbReference>
<keyword evidence="3" id="KW-1185">Reference proteome</keyword>
<dbReference type="InterPro" id="IPR036397">
    <property type="entry name" value="RNaseH_sf"/>
</dbReference>
<feature type="domain" description="Integrase catalytic" evidence="1">
    <location>
        <begin position="30"/>
        <end position="145"/>
    </location>
</feature>
<evidence type="ECO:0000259" key="1">
    <source>
        <dbReference type="PROSITE" id="PS50994"/>
    </source>
</evidence>
<dbReference type="GO" id="GO:0003676">
    <property type="term" value="F:nucleic acid binding"/>
    <property type="evidence" value="ECO:0007669"/>
    <property type="project" value="InterPro"/>
</dbReference>
<dbReference type="SUPFAM" id="SSF53098">
    <property type="entry name" value="Ribonuclease H-like"/>
    <property type="match status" value="1"/>
</dbReference>